<dbReference type="GO" id="GO:0070034">
    <property type="term" value="F:telomerase RNA binding"/>
    <property type="evidence" value="ECO:0007669"/>
    <property type="project" value="TreeGrafter"/>
</dbReference>
<reference evidence="5" key="2">
    <citation type="submission" date="2017-10" db="EMBL/GenBank/DDBJ databases">
        <title>Ladona fulva Genome sequencing and assembly.</title>
        <authorList>
            <person name="Murali S."/>
            <person name="Richards S."/>
            <person name="Bandaranaike D."/>
            <person name="Bellair M."/>
            <person name="Blankenburg K."/>
            <person name="Chao H."/>
            <person name="Dinh H."/>
            <person name="Doddapaneni H."/>
            <person name="Dugan-Rocha S."/>
            <person name="Elkadiri S."/>
            <person name="Gnanaolivu R."/>
            <person name="Hernandez B."/>
            <person name="Skinner E."/>
            <person name="Javaid M."/>
            <person name="Lee S."/>
            <person name="Li M."/>
            <person name="Ming W."/>
            <person name="Munidasa M."/>
            <person name="Muniz J."/>
            <person name="Nguyen L."/>
            <person name="Hughes D."/>
            <person name="Osuji N."/>
            <person name="Pu L.-L."/>
            <person name="Puazo M."/>
            <person name="Qu C."/>
            <person name="Quiroz J."/>
            <person name="Raj R."/>
            <person name="Weissenberger G."/>
            <person name="Xin Y."/>
            <person name="Zou X."/>
            <person name="Han Y."/>
            <person name="Worley K."/>
            <person name="Muzny D."/>
            <person name="Gibbs R."/>
        </authorList>
    </citation>
    <scope>NUCLEOTIDE SEQUENCE</scope>
    <source>
        <strain evidence="5">Sampled in the wild</strain>
    </source>
</reference>
<feature type="compositionally biased region" description="Basic and acidic residues" evidence="2">
    <location>
        <begin position="527"/>
        <end position="548"/>
    </location>
</feature>
<dbReference type="AlphaFoldDB" id="A0A8K0JUY7"/>
<organism evidence="5 6">
    <name type="scientific">Ladona fulva</name>
    <name type="common">Scarce chaser dragonfly</name>
    <name type="synonym">Libellula fulva</name>
    <dbReference type="NCBI Taxonomy" id="123851"/>
    <lineage>
        <taxon>Eukaryota</taxon>
        <taxon>Metazoa</taxon>
        <taxon>Ecdysozoa</taxon>
        <taxon>Arthropoda</taxon>
        <taxon>Hexapoda</taxon>
        <taxon>Insecta</taxon>
        <taxon>Pterygota</taxon>
        <taxon>Palaeoptera</taxon>
        <taxon>Odonata</taxon>
        <taxon>Epiprocta</taxon>
        <taxon>Anisoptera</taxon>
        <taxon>Libelluloidea</taxon>
        <taxon>Libellulidae</taxon>
        <taxon>Ladona</taxon>
    </lineage>
</organism>
<evidence type="ECO:0000313" key="5">
    <source>
        <dbReference type="EMBL" id="KAG8223141.1"/>
    </source>
</evidence>
<feature type="non-terminal residue" evidence="5">
    <location>
        <position position="1"/>
    </location>
</feature>
<name>A0A8K0JUY7_LADFU</name>
<dbReference type="OrthoDB" id="5920073at2759"/>
<dbReference type="Proteomes" id="UP000792457">
    <property type="component" value="Unassembled WGS sequence"/>
</dbReference>
<evidence type="ECO:0000313" key="6">
    <source>
        <dbReference type="Proteomes" id="UP000792457"/>
    </source>
</evidence>
<dbReference type="Gene3D" id="1.25.40.10">
    <property type="entry name" value="Tetratricopeptide repeat domain"/>
    <property type="match status" value="1"/>
</dbReference>
<dbReference type="SUPFAM" id="SSF48452">
    <property type="entry name" value="TPR-like"/>
    <property type="match status" value="1"/>
</dbReference>
<dbReference type="PANTHER" id="PTHR15696:SF7">
    <property type="entry name" value="NONSENSE-MEDIATED MRNA DECAY FACTOR"/>
    <property type="match status" value="1"/>
</dbReference>
<feature type="compositionally biased region" description="Basic residues" evidence="2">
    <location>
        <begin position="453"/>
        <end position="473"/>
    </location>
</feature>
<keyword evidence="6" id="KW-1185">Reference proteome</keyword>
<accession>A0A8K0JUY7</accession>
<reference evidence="5" key="1">
    <citation type="submission" date="2013-04" db="EMBL/GenBank/DDBJ databases">
        <authorList>
            <person name="Qu J."/>
            <person name="Murali S.C."/>
            <person name="Bandaranaike D."/>
            <person name="Bellair M."/>
            <person name="Blankenburg K."/>
            <person name="Chao H."/>
            <person name="Dinh H."/>
            <person name="Doddapaneni H."/>
            <person name="Downs B."/>
            <person name="Dugan-Rocha S."/>
            <person name="Elkadiri S."/>
            <person name="Gnanaolivu R.D."/>
            <person name="Hernandez B."/>
            <person name="Javaid M."/>
            <person name="Jayaseelan J.C."/>
            <person name="Lee S."/>
            <person name="Li M."/>
            <person name="Ming W."/>
            <person name="Munidasa M."/>
            <person name="Muniz J."/>
            <person name="Nguyen L."/>
            <person name="Ongeri F."/>
            <person name="Osuji N."/>
            <person name="Pu L.-L."/>
            <person name="Puazo M."/>
            <person name="Qu C."/>
            <person name="Quiroz J."/>
            <person name="Raj R."/>
            <person name="Weissenberger G."/>
            <person name="Xin Y."/>
            <person name="Zou X."/>
            <person name="Han Y."/>
            <person name="Richards S."/>
            <person name="Worley K."/>
            <person name="Muzny D."/>
            <person name="Gibbs R."/>
        </authorList>
    </citation>
    <scope>NUCLEOTIDE SEQUENCE</scope>
    <source>
        <strain evidence="5">Sampled in the wild</strain>
    </source>
</reference>
<dbReference type="InterPro" id="IPR019458">
    <property type="entry name" value="Est1-like_N"/>
</dbReference>
<dbReference type="Pfam" id="PF10373">
    <property type="entry name" value="EST1_DNA_bind"/>
    <property type="match status" value="1"/>
</dbReference>
<dbReference type="GO" id="GO:0042162">
    <property type="term" value="F:telomeric DNA binding"/>
    <property type="evidence" value="ECO:0007669"/>
    <property type="project" value="TreeGrafter"/>
</dbReference>
<evidence type="ECO:0000259" key="4">
    <source>
        <dbReference type="Pfam" id="PF10374"/>
    </source>
</evidence>
<feature type="compositionally biased region" description="Acidic residues" evidence="2">
    <location>
        <begin position="493"/>
        <end position="522"/>
    </location>
</feature>
<feature type="region of interest" description="Disordered" evidence="2">
    <location>
        <begin position="433"/>
        <end position="548"/>
    </location>
</feature>
<dbReference type="InterPro" id="IPR011990">
    <property type="entry name" value="TPR-like_helical_dom_sf"/>
</dbReference>
<feature type="domain" description="Telomerase activating protein Est1-like N-terminal" evidence="4">
    <location>
        <begin position="78"/>
        <end position="190"/>
    </location>
</feature>
<evidence type="ECO:0000259" key="3">
    <source>
        <dbReference type="Pfam" id="PF10373"/>
    </source>
</evidence>
<dbReference type="GO" id="GO:0005697">
    <property type="term" value="C:telomerase holoenzyme complex"/>
    <property type="evidence" value="ECO:0007669"/>
    <property type="project" value="TreeGrafter"/>
</dbReference>
<keyword evidence="1" id="KW-0866">Nonsense-mediated mRNA decay</keyword>
<dbReference type="InterPro" id="IPR045153">
    <property type="entry name" value="Est1/Ebs1-like"/>
</dbReference>
<dbReference type="GO" id="GO:0000184">
    <property type="term" value="P:nuclear-transcribed mRNA catabolic process, nonsense-mediated decay"/>
    <property type="evidence" value="ECO:0007669"/>
    <property type="project" value="UniProtKB-KW"/>
</dbReference>
<proteinExistence type="predicted"/>
<evidence type="ECO:0000256" key="1">
    <source>
        <dbReference type="ARBA" id="ARBA00023161"/>
    </source>
</evidence>
<sequence length="730" mass="82813">MKKFYNPISDGRAENVELTKRLYRTISEAVRYLDDQQGKAKTCTDLFLPHMENQRARLREYCERLIFSDPVGYGRKGEELLWRKGYYEALTAAKRLRKGNTWSLEESAHLQNHLLAGVGNYHHLIFRMQIEYKLDFRGIIDFPLLVEDGGLSKGKSSLGKLPEVSGVEWTRQAVHRCLVYLGDLNRYLSDLHPCWDSALSTRYYYQALSLNPEIGMPHNQLGTLASTQNHSVDASYHYMRCLVCPQSFEGAEGNLLRMLEKNNVWLEAHLVRISESQLKGENQVGPSQEEQIHVCLARFLSLIGAWFFDKTPALDMNQLCHQTLIDFQQCLAFPKTRETDVKINEDELTLDQLSNLLSGKSKDGDKEDPHYFNDEIVFKMMVMLLMCLDKMQKLVLVQHVMQCIQDAVPFCSPDGTYSPVTWNSSEDKAVVENGGVETKEENQMVNGTVKPEKSKKKTLSSKLRRRRRRRIRKSSSDSDASDDDSQAGSSSSDDGESDGSESEGLEEEIVASSDDEEEEEEASALSEVKEEGVSNGNQEEKIPEELKGPSEDTWRLVLDLLMGNGEDGEVRFVGAVKICSDWLRGDASVISACARSSPLLLQRVVKLANLVNVDVSVLVNTGFEEIEHLKAQDIHEISQKIPLPEDVLLKGIPLLKSLQETLDWDYHRHRRMSSLEEAIIRAHKVVNFAHYLCTISEAAVSYDTEKRKFSIEISVPETEESKSMEETENK</sequence>
<evidence type="ECO:0008006" key="7">
    <source>
        <dbReference type="Google" id="ProtNLM"/>
    </source>
</evidence>
<dbReference type="EMBL" id="KZ308153">
    <property type="protein sequence ID" value="KAG8223141.1"/>
    <property type="molecule type" value="Genomic_DNA"/>
</dbReference>
<gene>
    <name evidence="5" type="ORF">J437_LFUL000563</name>
</gene>
<dbReference type="PANTHER" id="PTHR15696">
    <property type="entry name" value="SMG-7 SUPPRESSOR WITH MORPHOLOGICAL EFFECT ON GENITALIA PROTEIN 7"/>
    <property type="match status" value="1"/>
</dbReference>
<feature type="domain" description="DNA/RNA-binding" evidence="3">
    <location>
        <begin position="201"/>
        <end position="391"/>
    </location>
</feature>
<evidence type="ECO:0000256" key="2">
    <source>
        <dbReference type="SAM" id="MobiDB-lite"/>
    </source>
</evidence>
<dbReference type="InterPro" id="IPR018834">
    <property type="entry name" value="DNA/RNA-bd_Est1-type"/>
</dbReference>
<dbReference type="Pfam" id="PF10374">
    <property type="entry name" value="EST1"/>
    <property type="match status" value="1"/>
</dbReference>
<comment type="caution">
    <text evidence="5">The sequence shown here is derived from an EMBL/GenBank/DDBJ whole genome shotgun (WGS) entry which is preliminary data.</text>
</comment>
<protein>
    <recommendedName>
        <fullName evidence="7">Protein SMG5</fullName>
    </recommendedName>
</protein>